<dbReference type="Proteomes" id="UP000219546">
    <property type="component" value="Unassembled WGS sequence"/>
</dbReference>
<proteinExistence type="predicted"/>
<sequence>MVGFKKEELFEIIQKKHVTSIVFSITKEENYRIA</sequence>
<accession>A0A285CHF9</accession>
<organism evidence="1 2">
    <name type="scientific">Bacillus oleivorans</name>
    <dbReference type="NCBI Taxonomy" id="1448271"/>
    <lineage>
        <taxon>Bacteria</taxon>
        <taxon>Bacillati</taxon>
        <taxon>Bacillota</taxon>
        <taxon>Bacilli</taxon>
        <taxon>Bacillales</taxon>
        <taxon>Bacillaceae</taxon>
        <taxon>Bacillus</taxon>
    </lineage>
</organism>
<reference evidence="1 2" key="1">
    <citation type="submission" date="2017-08" db="EMBL/GenBank/DDBJ databases">
        <authorList>
            <person name="de Groot N.N."/>
        </authorList>
    </citation>
    <scope>NUCLEOTIDE SEQUENCE [LARGE SCALE GENOMIC DNA]</scope>
    <source>
        <strain evidence="1 2">JC228</strain>
    </source>
</reference>
<name>A0A285CHF9_9BACI</name>
<gene>
    <name evidence="1" type="ORF">SAMN05877753_101351</name>
</gene>
<dbReference type="EMBL" id="OAOP01000001">
    <property type="protein sequence ID" value="SNX67037.1"/>
    <property type="molecule type" value="Genomic_DNA"/>
</dbReference>
<protein>
    <submittedName>
        <fullName evidence="1">Uncharacterized protein</fullName>
    </submittedName>
</protein>
<dbReference type="AlphaFoldDB" id="A0A285CHF9"/>
<keyword evidence="2" id="KW-1185">Reference proteome</keyword>
<evidence type="ECO:0000313" key="2">
    <source>
        <dbReference type="Proteomes" id="UP000219546"/>
    </source>
</evidence>
<evidence type="ECO:0000313" key="1">
    <source>
        <dbReference type="EMBL" id="SNX67037.1"/>
    </source>
</evidence>